<dbReference type="Gene3D" id="1.10.150.130">
    <property type="match status" value="1"/>
</dbReference>
<dbReference type="Gene3D" id="1.10.443.10">
    <property type="entry name" value="Intergrase catalytic core"/>
    <property type="match status" value="1"/>
</dbReference>
<keyword evidence="8" id="KW-0238">DNA-binding</keyword>
<dbReference type="GO" id="GO:0007059">
    <property type="term" value="P:chromosome segregation"/>
    <property type="evidence" value="ECO:0007669"/>
    <property type="project" value="UniProtKB-KW"/>
</dbReference>
<dbReference type="PANTHER" id="PTHR30349">
    <property type="entry name" value="PHAGE INTEGRASE-RELATED"/>
    <property type="match status" value="1"/>
</dbReference>
<evidence type="ECO:0000256" key="1">
    <source>
        <dbReference type="ARBA" id="ARBA00004496"/>
    </source>
</evidence>
<dbReference type="GO" id="GO:0009009">
    <property type="term" value="F:site-specific recombinase activity"/>
    <property type="evidence" value="ECO:0007669"/>
    <property type="project" value="InterPro"/>
</dbReference>
<dbReference type="GO" id="GO:0005737">
    <property type="term" value="C:cytoplasm"/>
    <property type="evidence" value="ECO:0007669"/>
    <property type="project" value="UniProtKB-SubCell"/>
</dbReference>
<protein>
    <recommendedName>
        <fullName evidence="3">Tyrosine recombinase XerD</fullName>
    </recommendedName>
</protein>
<evidence type="ECO:0000256" key="7">
    <source>
        <dbReference type="ARBA" id="ARBA00022908"/>
    </source>
</evidence>
<evidence type="ECO:0000313" key="13">
    <source>
        <dbReference type="EMBL" id="CUS54723.1"/>
    </source>
</evidence>
<evidence type="ECO:0000259" key="11">
    <source>
        <dbReference type="PROSITE" id="PS51898"/>
    </source>
</evidence>
<dbReference type="Pfam" id="PF00589">
    <property type="entry name" value="Phage_integrase"/>
    <property type="match status" value="1"/>
</dbReference>
<dbReference type="InterPro" id="IPR011010">
    <property type="entry name" value="DNA_brk_join_enz"/>
</dbReference>
<evidence type="ECO:0000256" key="5">
    <source>
        <dbReference type="ARBA" id="ARBA00022618"/>
    </source>
</evidence>
<keyword evidence="7" id="KW-0229">DNA integration</keyword>
<dbReference type="GO" id="GO:0003677">
    <property type="term" value="F:DNA binding"/>
    <property type="evidence" value="ECO:0007669"/>
    <property type="project" value="UniProtKB-KW"/>
</dbReference>
<reference evidence="13" key="1">
    <citation type="submission" date="2015-10" db="EMBL/GenBank/DDBJ databases">
        <authorList>
            <person name="Gilbert D.G."/>
        </authorList>
    </citation>
    <scope>NUCLEOTIDE SEQUENCE</scope>
</reference>
<dbReference type="EMBL" id="CZRL01000104">
    <property type="protein sequence ID" value="CUS54723.1"/>
    <property type="molecule type" value="Genomic_DNA"/>
</dbReference>
<keyword evidence="5" id="KW-0132">Cell division</keyword>
<dbReference type="NCBIfam" id="TIGR02225">
    <property type="entry name" value="recomb_XerD"/>
    <property type="match status" value="1"/>
</dbReference>
<dbReference type="PANTHER" id="PTHR30349:SF90">
    <property type="entry name" value="TYROSINE RECOMBINASE XERD"/>
    <property type="match status" value="1"/>
</dbReference>
<proteinExistence type="inferred from homology"/>
<keyword evidence="4" id="KW-0963">Cytoplasm</keyword>
<evidence type="ECO:0000256" key="6">
    <source>
        <dbReference type="ARBA" id="ARBA00022829"/>
    </source>
</evidence>
<dbReference type="HAMAP" id="MF_01808">
    <property type="entry name" value="Recomb_XerC_XerD"/>
    <property type="match status" value="1"/>
</dbReference>
<comment type="subcellular location">
    <subcellularLocation>
        <location evidence="1">Cytoplasm</location>
    </subcellularLocation>
</comment>
<evidence type="ECO:0000256" key="8">
    <source>
        <dbReference type="ARBA" id="ARBA00023125"/>
    </source>
</evidence>
<dbReference type="InterPro" id="IPR002104">
    <property type="entry name" value="Integrase_catalytic"/>
</dbReference>
<feature type="domain" description="Tyr recombinase" evidence="11">
    <location>
        <begin position="110"/>
        <end position="293"/>
    </location>
</feature>
<evidence type="ECO:0000259" key="12">
    <source>
        <dbReference type="PROSITE" id="PS51900"/>
    </source>
</evidence>
<dbReference type="PROSITE" id="PS51900">
    <property type="entry name" value="CB"/>
    <property type="match status" value="1"/>
</dbReference>
<accession>A0A160TV19</accession>
<dbReference type="InterPro" id="IPR050090">
    <property type="entry name" value="Tyrosine_recombinase_XerCD"/>
</dbReference>
<keyword evidence="9" id="KW-0233">DNA recombination</keyword>
<dbReference type="InterPro" id="IPR013762">
    <property type="entry name" value="Integrase-like_cat_sf"/>
</dbReference>
<dbReference type="CDD" id="cd00798">
    <property type="entry name" value="INT_XerDC_C"/>
    <property type="match status" value="1"/>
</dbReference>
<evidence type="ECO:0000256" key="9">
    <source>
        <dbReference type="ARBA" id="ARBA00023172"/>
    </source>
</evidence>
<dbReference type="NCBIfam" id="NF040815">
    <property type="entry name" value="recomb_XerA_Arch"/>
    <property type="match status" value="1"/>
</dbReference>
<evidence type="ECO:0000256" key="10">
    <source>
        <dbReference type="ARBA" id="ARBA00023306"/>
    </source>
</evidence>
<name>A0A160TV19_9ZZZZ</name>
<dbReference type="SUPFAM" id="SSF56349">
    <property type="entry name" value="DNA breaking-rejoining enzymes"/>
    <property type="match status" value="1"/>
</dbReference>
<organism evidence="13">
    <name type="scientific">hydrothermal vent metagenome</name>
    <dbReference type="NCBI Taxonomy" id="652676"/>
    <lineage>
        <taxon>unclassified sequences</taxon>
        <taxon>metagenomes</taxon>
        <taxon>ecological metagenomes</taxon>
    </lineage>
</organism>
<dbReference type="PROSITE" id="PS51898">
    <property type="entry name" value="TYR_RECOMBINASE"/>
    <property type="match status" value="1"/>
</dbReference>
<dbReference type="InterPro" id="IPR023009">
    <property type="entry name" value="Tyrosine_recombinase_XerC/XerD"/>
</dbReference>
<dbReference type="NCBIfam" id="NF001399">
    <property type="entry name" value="PRK00283.1"/>
    <property type="match status" value="1"/>
</dbReference>
<dbReference type="InterPro" id="IPR004107">
    <property type="entry name" value="Integrase_SAM-like_N"/>
</dbReference>
<feature type="domain" description="Core-binding (CB)" evidence="12">
    <location>
        <begin position="4"/>
        <end position="89"/>
    </location>
</feature>
<dbReference type="AlphaFoldDB" id="A0A160TV19"/>
<evidence type="ECO:0000256" key="2">
    <source>
        <dbReference type="ARBA" id="ARBA00010450"/>
    </source>
</evidence>
<dbReference type="InterPro" id="IPR044068">
    <property type="entry name" value="CB"/>
</dbReference>
<dbReference type="InterPro" id="IPR010998">
    <property type="entry name" value="Integrase_recombinase_N"/>
</dbReference>
<dbReference type="GO" id="GO:0051301">
    <property type="term" value="P:cell division"/>
    <property type="evidence" value="ECO:0007669"/>
    <property type="project" value="UniProtKB-KW"/>
</dbReference>
<keyword evidence="6" id="KW-0159">Chromosome partition</keyword>
<dbReference type="HAMAP" id="MF_01807">
    <property type="entry name" value="Recomb_XerD"/>
    <property type="match status" value="1"/>
</dbReference>
<sequence length="299" mass="32960">MSETKNIQLIDQFLDAVWLESGLSANTLTAYRTDLKKMSDWLGKQKRSMDEASKSELLDYLAHTVRSGISARSSARQLSSLRRFYRYLAREGIAESDPTSDLESPVIGKTLPKTLSESSVEQLLAAPAENTALGIRDRAMLETIYATGLRVSELVNLALSELDSAAGLVRVTGKGGRERIVPLGEEALAYLAQYLNDARPELLGDRVSEAVFVTRRGGPMSRQAFWQLIKRYATIAGVGEALSPHSLRHAFATHLLNHGADLRSVQMLLGHSDLSTTQIYTHVARARLQSLHAEHHPRG</sequence>
<evidence type="ECO:0000256" key="4">
    <source>
        <dbReference type="ARBA" id="ARBA00022490"/>
    </source>
</evidence>
<dbReference type="GO" id="GO:0006310">
    <property type="term" value="P:DNA recombination"/>
    <property type="evidence" value="ECO:0007669"/>
    <property type="project" value="UniProtKB-KW"/>
</dbReference>
<gene>
    <name evidence="13" type="ORF">MGWOODY_XGa942</name>
</gene>
<evidence type="ECO:0000256" key="3">
    <source>
        <dbReference type="ARBA" id="ARBA00015810"/>
    </source>
</evidence>
<keyword evidence="10" id="KW-0131">Cell cycle</keyword>
<dbReference type="Pfam" id="PF02899">
    <property type="entry name" value="Phage_int_SAM_1"/>
    <property type="match status" value="1"/>
</dbReference>
<dbReference type="InterPro" id="IPR011932">
    <property type="entry name" value="Recomb_XerD"/>
</dbReference>
<comment type="similarity">
    <text evidence="2">Belongs to the 'phage' integrase family. XerD subfamily.</text>
</comment>